<protein>
    <submittedName>
        <fullName evidence="1">Uncharacterized protein</fullName>
    </submittedName>
</protein>
<dbReference type="RefSeq" id="WP_008476559.1">
    <property type="nucleotide sequence ID" value="NZ_CAGS01000144.1"/>
</dbReference>
<proteinExistence type="predicted"/>
<accession>I4EFF3</accession>
<dbReference type="AlphaFoldDB" id="I4EFF3"/>
<sequence>MPKKVKPQVRKSELPDDQHVQFSFKFYDSIRSDYCLSNGTPEQVRTALNRLKEISAKTFKQLQQERRVLHFGEVDWSETREKEGFPDPQANVLSAFHFALLGVNGQLARVYAAWDGTTFYIVWFDLQHHIWPSVLRNT</sequence>
<reference evidence="1 2" key="1">
    <citation type="journal article" date="2012" name="ISME J.">
        <title>Nitrification expanded: discovery, physiology and genomics of a nitrite-oxidizing bacterium from the phylum Chloroflexi.</title>
        <authorList>
            <person name="Sorokin D.Y."/>
            <person name="Lucker S."/>
            <person name="Vejmelkova D."/>
            <person name="Kostrikina N.A."/>
            <person name="Kleerebezem R."/>
            <person name="Rijpstra W.I."/>
            <person name="Damste J.S."/>
            <person name="Le Paslier D."/>
            <person name="Muyzer G."/>
            <person name="Wagner M."/>
            <person name="van Loosdrecht M.C."/>
            <person name="Daims H."/>
        </authorList>
    </citation>
    <scope>NUCLEOTIDE SEQUENCE [LARGE SCALE GENOMIC DNA]</scope>
    <source>
        <strain evidence="2">none</strain>
    </source>
</reference>
<dbReference type="OrthoDB" id="7067985at2"/>
<keyword evidence="2" id="KW-1185">Reference proteome</keyword>
<dbReference type="Proteomes" id="UP000004221">
    <property type="component" value="Unassembled WGS sequence"/>
</dbReference>
<name>I4EFF3_9BACT</name>
<gene>
    <name evidence="1" type="ORF">NITHO_2280008</name>
</gene>
<evidence type="ECO:0000313" key="2">
    <source>
        <dbReference type="Proteomes" id="UP000004221"/>
    </source>
</evidence>
<evidence type="ECO:0000313" key="1">
    <source>
        <dbReference type="EMBL" id="CCF83415.1"/>
    </source>
</evidence>
<organism evidence="1 2">
    <name type="scientific">Nitrolancea hollandica Lb</name>
    <dbReference type="NCBI Taxonomy" id="1129897"/>
    <lineage>
        <taxon>Bacteria</taxon>
        <taxon>Pseudomonadati</taxon>
        <taxon>Thermomicrobiota</taxon>
        <taxon>Thermomicrobia</taxon>
        <taxon>Sphaerobacterales</taxon>
        <taxon>Sphaerobacterineae</taxon>
        <taxon>Sphaerobacteraceae</taxon>
        <taxon>Nitrolancea</taxon>
    </lineage>
</organism>
<comment type="caution">
    <text evidence="1">The sequence shown here is derived from an EMBL/GenBank/DDBJ whole genome shotgun (WGS) entry which is preliminary data.</text>
</comment>
<dbReference type="EMBL" id="CAGS01000144">
    <property type="protein sequence ID" value="CCF83415.1"/>
    <property type="molecule type" value="Genomic_DNA"/>
</dbReference>